<dbReference type="InterPro" id="IPR010839">
    <property type="entry name" value="AtuA_N"/>
</dbReference>
<evidence type="ECO:0000259" key="3">
    <source>
        <dbReference type="Pfam" id="PF23544"/>
    </source>
</evidence>
<feature type="domain" description="AtuA-like ferredoxin-fold" evidence="3">
    <location>
        <begin position="519"/>
        <end position="617"/>
    </location>
</feature>
<dbReference type="Proteomes" id="UP000800235">
    <property type="component" value="Unassembled WGS sequence"/>
</dbReference>
<evidence type="ECO:0000256" key="1">
    <source>
        <dbReference type="SAM" id="MobiDB-lite"/>
    </source>
</evidence>
<dbReference type="PANTHER" id="PTHR47585:SF1">
    <property type="entry name" value="DUF1446 DOMAIN-CONTAINING PROTEIN"/>
    <property type="match status" value="1"/>
</dbReference>
<protein>
    <submittedName>
        <fullName evidence="4">DUF1446-domain-containing protein</fullName>
    </submittedName>
</protein>
<keyword evidence="5" id="KW-1185">Reference proteome</keyword>
<dbReference type="InterPro" id="IPR056362">
    <property type="entry name" value="AtuA-like_ferredoxin_dom"/>
</dbReference>
<comment type="caution">
    <text evidence="4">The sequence shown here is derived from an EMBL/GenBank/DDBJ whole genome shotgun (WGS) entry which is preliminary data.</text>
</comment>
<accession>A0A9P4P3F1</accession>
<dbReference type="EMBL" id="MU007012">
    <property type="protein sequence ID" value="KAF2435929.1"/>
    <property type="molecule type" value="Genomic_DNA"/>
</dbReference>
<evidence type="ECO:0000259" key="2">
    <source>
        <dbReference type="Pfam" id="PF07287"/>
    </source>
</evidence>
<name>A0A9P4P3F1_9PEZI</name>
<organism evidence="4 5">
    <name type="scientific">Tothia fuscella</name>
    <dbReference type="NCBI Taxonomy" id="1048955"/>
    <lineage>
        <taxon>Eukaryota</taxon>
        <taxon>Fungi</taxon>
        <taxon>Dikarya</taxon>
        <taxon>Ascomycota</taxon>
        <taxon>Pezizomycotina</taxon>
        <taxon>Dothideomycetes</taxon>
        <taxon>Pleosporomycetidae</taxon>
        <taxon>Venturiales</taxon>
        <taxon>Cylindrosympodiaceae</taxon>
        <taxon>Tothia</taxon>
    </lineage>
</organism>
<dbReference type="PANTHER" id="PTHR47585">
    <property type="match status" value="1"/>
</dbReference>
<evidence type="ECO:0000313" key="4">
    <source>
        <dbReference type="EMBL" id="KAF2435929.1"/>
    </source>
</evidence>
<sequence>MNPARPVRVANCSGYKSDPAWQMLRQAQSDVDFITGDYLAEMNLAEDAEAYRAGKHDGWEETAWLGLEMSIEELANRKVKVVINGGCLNPAGLAAKVASLVAERSLQLKVAYVTGDDLLSKLGPDLASLGEKLPPHLDSVCPEVKVPDESLQFKNLKSVPLVSANAYLGARAIVAGLRAGADIIICGRVSDASPVIGAAWYWHDWNDSDYDQLAGALVSGHLIECSAYVTGGNFSGFTRYDIEDFYEPGFPIAEIEKDGSCVITKNPNTGGMVTTETVRCQLLYELQGNIYLHSDVKAYLNDVSVTAIGKDRVQVRGTKGAPPPPTTKAACFYQGGYQSQLVLNASGYGTDQKWKLLETQVRRGLKQSGLDRELALLDFQVVGVPETNPRSQLRSTNYCRLFAEASTPEPLMRILNVLKDIALRHFSGFHSSLDMRTAIPRPFLAYYPALYAQEDLEESVVILDPTAKHANGTKANGSHSNNTVIQAGHPPTYEQLERRDNYDSPKQDLSSFGSTQQLRLGDIALARSGDKGSNLNCGIFVNTQKQWKWLQTFLSRECITTLIGEDWREEYHLERVEFPRIFAVHFVVYGILGRGVSGGSRLDCLGKGFADYIRDKVVDVPVNILKD</sequence>
<dbReference type="Pfam" id="PF07287">
    <property type="entry name" value="AtuA"/>
    <property type="match status" value="1"/>
</dbReference>
<dbReference type="AlphaFoldDB" id="A0A9P4P3F1"/>
<dbReference type="OrthoDB" id="10265871at2759"/>
<proteinExistence type="predicted"/>
<feature type="domain" description="Acyclic terpene utilisation N-terminal" evidence="2">
    <location>
        <begin position="7"/>
        <end position="461"/>
    </location>
</feature>
<dbReference type="Pfam" id="PF23544">
    <property type="entry name" value="AtuA_ferredoxin"/>
    <property type="match status" value="1"/>
</dbReference>
<reference evidence="4" key="1">
    <citation type="journal article" date="2020" name="Stud. Mycol.">
        <title>101 Dothideomycetes genomes: a test case for predicting lifestyles and emergence of pathogens.</title>
        <authorList>
            <person name="Haridas S."/>
            <person name="Albert R."/>
            <person name="Binder M."/>
            <person name="Bloem J."/>
            <person name="Labutti K."/>
            <person name="Salamov A."/>
            <person name="Andreopoulos B."/>
            <person name="Baker S."/>
            <person name="Barry K."/>
            <person name="Bills G."/>
            <person name="Bluhm B."/>
            <person name="Cannon C."/>
            <person name="Castanera R."/>
            <person name="Culley D."/>
            <person name="Daum C."/>
            <person name="Ezra D."/>
            <person name="Gonzalez J."/>
            <person name="Henrissat B."/>
            <person name="Kuo A."/>
            <person name="Liang C."/>
            <person name="Lipzen A."/>
            <person name="Lutzoni F."/>
            <person name="Magnuson J."/>
            <person name="Mondo S."/>
            <person name="Nolan M."/>
            <person name="Ohm R."/>
            <person name="Pangilinan J."/>
            <person name="Park H.-J."/>
            <person name="Ramirez L."/>
            <person name="Alfaro M."/>
            <person name="Sun H."/>
            <person name="Tritt A."/>
            <person name="Yoshinaga Y."/>
            <person name="Zwiers L.-H."/>
            <person name="Turgeon B."/>
            <person name="Goodwin S."/>
            <person name="Spatafora J."/>
            <person name="Crous P."/>
            <person name="Grigoriev I."/>
        </authorList>
    </citation>
    <scope>NUCLEOTIDE SEQUENCE</scope>
    <source>
        <strain evidence="4">CBS 130266</strain>
    </source>
</reference>
<feature type="region of interest" description="Disordered" evidence="1">
    <location>
        <begin position="471"/>
        <end position="493"/>
    </location>
</feature>
<gene>
    <name evidence="4" type="ORF">EJ08DRAFT_294662</name>
</gene>
<evidence type="ECO:0000313" key="5">
    <source>
        <dbReference type="Proteomes" id="UP000800235"/>
    </source>
</evidence>
<feature type="compositionally biased region" description="Polar residues" evidence="1">
    <location>
        <begin position="473"/>
        <end position="485"/>
    </location>
</feature>